<dbReference type="EMBL" id="FOZW01000020">
    <property type="protein sequence ID" value="SFT24850.1"/>
    <property type="molecule type" value="Genomic_DNA"/>
</dbReference>
<dbReference type="InterPro" id="IPR001128">
    <property type="entry name" value="Cyt_P450"/>
</dbReference>
<dbReference type="Gene3D" id="1.10.630.10">
    <property type="entry name" value="Cytochrome P450"/>
    <property type="match status" value="1"/>
</dbReference>
<dbReference type="GO" id="GO:0004497">
    <property type="term" value="F:monooxygenase activity"/>
    <property type="evidence" value="ECO:0007669"/>
    <property type="project" value="InterPro"/>
</dbReference>
<dbReference type="SUPFAM" id="SSF48264">
    <property type="entry name" value="Cytochrome P450"/>
    <property type="match status" value="1"/>
</dbReference>
<gene>
    <name evidence="2" type="ORF">SAMN04488050_12023</name>
</gene>
<sequence length="397" mass="44497">MPNRITSQIDPFSPEFRADPYSAYAELRSLGKVVYLEKHDIWCVHHYDTCQKVLTDYDTYSNAGGGGIRNYFKEKPWRKPSIILEVDPPEHTRTRTVLSRALSPKVLRQIRERFDADAARMVAEVRDRGEIEAVSALTRAYPLKVFPDSVGLAEEGRENLLIYGTMVFGAFGPVVPWYEEYMETHKDVPDWIVRRCQRDMLAEGGIGQIIYGAADEGKITEEEAMMLVRTFLSAGVDTTVDSIGLCLWALARHPEQYAKLRDDPTLARNAFEEATRWDSSSQSLFRTTLKETELAGQTIGANEKVMIFIGSAGRDPEHFEDPDTFDISRKIKGQMGYGVGIHGCVGQMFARLEAECFFQAFAQQIDSMAVTGPTGLRMHPGLRGLTTLPLALTPKAA</sequence>
<dbReference type="InterPro" id="IPR036396">
    <property type="entry name" value="Cyt_P450_sf"/>
</dbReference>
<dbReference type="PANTHER" id="PTHR46696">
    <property type="entry name" value="P450, PUTATIVE (EUROFUNG)-RELATED"/>
    <property type="match status" value="1"/>
</dbReference>
<dbReference type="GO" id="GO:0020037">
    <property type="term" value="F:heme binding"/>
    <property type="evidence" value="ECO:0007669"/>
    <property type="project" value="InterPro"/>
</dbReference>
<dbReference type="Pfam" id="PF00067">
    <property type="entry name" value="p450"/>
    <property type="match status" value="1"/>
</dbReference>
<dbReference type="PRINTS" id="PR00359">
    <property type="entry name" value="BP450"/>
</dbReference>
<dbReference type="STRING" id="311180.SAMN04488050_12023"/>
<dbReference type="GO" id="GO:0016705">
    <property type="term" value="F:oxidoreductase activity, acting on paired donors, with incorporation or reduction of molecular oxygen"/>
    <property type="evidence" value="ECO:0007669"/>
    <property type="project" value="InterPro"/>
</dbReference>
<accession>A0A1I6WFV1</accession>
<name>A0A1I6WFV1_9RHOB</name>
<dbReference type="GO" id="GO:0005506">
    <property type="term" value="F:iron ion binding"/>
    <property type="evidence" value="ECO:0007669"/>
    <property type="project" value="InterPro"/>
</dbReference>
<evidence type="ECO:0000313" key="2">
    <source>
        <dbReference type="EMBL" id="SFT24850.1"/>
    </source>
</evidence>
<dbReference type="AlphaFoldDB" id="A0A1I6WFV1"/>
<dbReference type="InterPro" id="IPR002397">
    <property type="entry name" value="Cyt_P450_B"/>
</dbReference>
<organism evidence="2 3">
    <name type="scientific">Alloyangia pacifica</name>
    <dbReference type="NCBI Taxonomy" id="311180"/>
    <lineage>
        <taxon>Bacteria</taxon>
        <taxon>Pseudomonadati</taxon>
        <taxon>Pseudomonadota</taxon>
        <taxon>Alphaproteobacteria</taxon>
        <taxon>Rhodobacterales</taxon>
        <taxon>Roseobacteraceae</taxon>
        <taxon>Alloyangia</taxon>
    </lineage>
</organism>
<dbReference type="PANTHER" id="PTHR46696:SF1">
    <property type="entry name" value="CYTOCHROME P450 YJIB-RELATED"/>
    <property type="match status" value="1"/>
</dbReference>
<evidence type="ECO:0008006" key="4">
    <source>
        <dbReference type="Google" id="ProtNLM"/>
    </source>
</evidence>
<protein>
    <recommendedName>
        <fullName evidence="4">Cytochrome P450</fullName>
    </recommendedName>
</protein>
<evidence type="ECO:0000256" key="1">
    <source>
        <dbReference type="ARBA" id="ARBA00010617"/>
    </source>
</evidence>
<dbReference type="RefSeq" id="WP_092430858.1">
    <property type="nucleotide sequence ID" value="NZ_FNCL01000023.1"/>
</dbReference>
<dbReference type="OrthoDB" id="9801155at2"/>
<reference evidence="3" key="1">
    <citation type="submission" date="2016-10" db="EMBL/GenBank/DDBJ databases">
        <authorList>
            <person name="Varghese N."/>
            <person name="Submissions S."/>
        </authorList>
    </citation>
    <scope>NUCLEOTIDE SEQUENCE [LARGE SCALE GENOMIC DNA]</scope>
    <source>
        <strain evidence="3">DSM 26894</strain>
    </source>
</reference>
<comment type="similarity">
    <text evidence="1">Belongs to the cytochrome P450 family.</text>
</comment>
<evidence type="ECO:0000313" key="3">
    <source>
        <dbReference type="Proteomes" id="UP000199392"/>
    </source>
</evidence>
<keyword evidence="3" id="KW-1185">Reference proteome</keyword>
<proteinExistence type="inferred from homology"/>
<dbReference type="Proteomes" id="UP000199392">
    <property type="component" value="Unassembled WGS sequence"/>
</dbReference>